<name>A0ABU9G765_9GAMM</name>
<evidence type="ECO:0000256" key="5">
    <source>
        <dbReference type="ARBA" id="ARBA00022448"/>
    </source>
</evidence>
<feature type="transmembrane region" description="Helical" evidence="13">
    <location>
        <begin position="99"/>
        <end position="120"/>
    </location>
</feature>
<keyword evidence="9 12" id="KW-0201">Cytochrome c-type biogenesis</keyword>
<feature type="transmembrane region" description="Helical" evidence="13">
    <location>
        <begin position="73"/>
        <end position="93"/>
    </location>
</feature>
<gene>
    <name evidence="14" type="primary">ccmB</name>
    <name evidence="14" type="ORF">V6242_14335</name>
</gene>
<evidence type="ECO:0000256" key="6">
    <source>
        <dbReference type="ARBA" id="ARBA00022475"/>
    </source>
</evidence>
<reference evidence="14 15" key="1">
    <citation type="submission" date="2024-02" db="EMBL/GenBank/DDBJ databases">
        <title>Bacteria isolated from the canopy kelp, Nereocystis luetkeana.</title>
        <authorList>
            <person name="Pfister C.A."/>
            <person name="Younker I.T."/>
            <person name="Light S.H."/>
        </authorList>
    </citation>
    <scope>NUCLEOTIDE SEQUENCE [LARGE SCALE GENOMIC DNA]</scope>
    <source>
        <strain evidence="14 15">TI.4.07</strain>
    </source>
</reference>
<dbReference type="PANTHER" id="PTHR30070">
    <property type="entry name" value="HEME EXPORTER PROTEIN B"/>
    <property type="match status" value="1"/>
</dbReference>
<keyword evidence="8 13" id="KW-0812">Transmembrane</keyword>
<evidence type="ECO:0000256" key="2">
    <source>
        <dbReference type="ARBA" id="ARBA00004429"/>
    </source>
</evidence>
<comment type="subcellular location">
    <subcellularLocation>
        <location evidence="2">Cell inner membrane</location>
        <topology evidence="2">Multi-pass membrane protein</topology>
    </subcellularLocation>
</comment>
<evidence type="ECO:0000256" key="9">
    <source>
        <dbReference type="ARBA" id="ARBA00022748"/>
    </source>
</evidence>
<evidence type="ECO:0000256" key="11">
    <source>
        <dbReference type="ARBA" id="ARBA00023136"/>
    </source>
</evidence>
<dbReference type="PIRSF" id="PIRSF002764">
    <property type="entry name" value="CcmB"/>
    <property type="match status" value="1"/>
</dbReference>
<comment type="caution">
    <text evidence="14">The sequence shown here is derived from an EMBL/GenBank/DDBJ whole genome shotgun (WGS) entry which is preliminary data.</text>
</comment>
<evidence type="ECO:0000256" key="8">
    <source>
        <dbReference type="ARBA" id="ARBA00022692"/>
    </source>
</evidence>
<proteinExistence type="inferred from homology"/>
<evidence type="ECO:0000256" key="10">
    <source>
        <dbReference type="ARBA" id="ARBA00022989"/>
    </source>
</evidence>
<evidence type="ECO:0000256" key="3">
    <source>
        <dbReference type="ARBA" id="ARBA00010544"/>
    </source>
</evidence>
<accession>A0ABU9G765</accession>
<comment type="function">
    <text evidence="1 12">Required for the export of heme to the periplasm for the biogenesis of c-type cytochromes.</text>
</comment>
<evidence type="ECO:0000256" key="13">
    <source>
        <dbReference type="SAM" id="Phobius"/>
    </source>
</evidence>
<feature type="transmembrane region" description="Helical" evidence="13">
    <location>
        <begin position="192"/>
        <end position="210"/>
    </location>
</feature>
<evidence type="ECO:0000313" key="14">
    <source>
        <dbReference type="EMBL" id="MEL0614332.1"/>
    </source>
</evidence>
<keyword evidence="6 12" id="KW-1003">Cell membrane</keyword>
<keyword evidence="11 12" id="KW-0472">Membrane</keyword>
<feature type="transmembrane region" description="Helical" evidence="13">
    <location>
        <begin position="45"/>
        <end position="66"/>
    </location>
</feature>
<evidence type="ECO:0000256" key="12">
    <source>
        <dbReference type="PIRNR" id="PIRNR002764"/>
    </source>
</evidence>
<protein>
    <recommendedName>
        <fullName evidence="4 12">Heme exporter protein B</fullName>
    </recommendedName>
</protein>
<dbReference type="Pfam" id="PF03379">
    <property type="entry name" value="CcmB"/>
    <property type="match status" value="1"/>
</dbReference>
<sequence>MTYFSFFKAECLALFYTKQRVVNALLFFVMVVVLFPLGIDPSAEFLSPVAGGIIWCAAALSVLISVESMYKESYLDGTLTQLIVSGLSLPWLILIKVGVYWGAMMLPLLLLTPVFAQMLFLPSDSLFMLLATLLLGTPGLFLIGSIGAALTVSLRQGAMLMVLLILPFYFPIIIFSTAAIKAMQLGLPYGGLLALLGAISLLALVVSPVMTSLCIKASVR</sequence>
<evidence type="ECO:0000256" key="7">
    <source>
        <dbReference type="ARBA" id="ARBA00022519"/>
    </source>
</evidence>
<comment type="similarity">
    <text evidence="3 12">Belongs to the CcmB/CycW/HelB family.</text>
</comment>
<keyword evidence="7 12" id="KW-0997">Cell inner membrane</keyword>
<evidence type="ECO:0000313" key="15">
    <source>
        <dbReference type="Proteomes" id="UP001379949"/>
    </source>
</evidence>
<organism evidence="14 15">
    <name type="scientific">Marinomonas arenicola</name>
    <dbReference type="NCBI Taxonomy" id="569601"/>
    <lineage>
        <taxon>Bacteria</taxon>
        <taxon>Pseudomonadati</taxon>
        <taxon>Pseudomonadota</taxon>
        <taxon>Gammaproteobacteria</taxon>
        <taxon>Oceanospirillales</taxon>
        <taxon>Oceanospirillaceae</taxon>
        <taxon>Marinomonas</taxon>
    </lineage>
</organism>
<keyword evidence="15" id="KW-1185">Reference proteome</keyword>
<keyword evidence="10 13" id="KW-1133">Transmembrane helix</keyword>
<dbReference type="NCBIfam" id="TIGR01190">
    <property type="entry name" value="ccmB"/>
    <property type="match status" value="1"/>
</dbReference>
<keyword evidence="5 12" id="KW-0813">Transport</keyword>
<feature type="transmembrane region" description="Helical" evidence="13">
    <location>
        <begin position="21"/>
        <end position="39"/>
    </location>
</feature>
<feature type="transmembrane region" description="Helical" evidence="13">
    <location>
        <begin position="127"/>
        <end position="152"/>
    </location>
</feature>
<dbReference type="PANTHER" id="PTHR30070:SF1">
    <property type="entry name" value="CYTOCHROME C BIOGENESIS B-RELATED"/>
    <property type="match status" value="1"/>
</dbReference>
<evidence type="ECO:0000256" key="4">
    <source>
        <dbReference type="ARBA" id="ARBA00016452"/>
    </source>
</evidence>
<dbReference type="Proteomes" id="UP001379949">
    <property type="component" value="Unassembled WGS sequence"/>
</dbReference>
<dbReference type="PRINTS" id="PR01414">
    <property type="entry name" value="CCMBBIOGNSIS"/>
</dbReference>
<dbReference type="InterPro" id="IPR003544">
    <property type="entry name" value="Cyt_c_biogenesis_CcmB"/>
</dbReference>
<dbReference type="InterPro" id="IPR026031">
    <property type="entry name" value="Cyt_c_CcmB_bac"/>
</dbReference>
<feature type="transmembrane region" description="Helical" evidence="13">
    <location>
        <begin position="158"/>
        <end position="180"/>
    </location>
</feature>
<evidence type="ECO:0000256" key="1">
    <source>
        <dbReference type="ARBA" id="ARBA00002442"/>
    </source>
</evidence>
<dbReference type="EMBL" id="JBAKAR010000013">
    <property type="protein sequence ID" value="MEL0614332.1"/>
    <property type="molecule type" value="Genomic_DNA"/>
</dbReference>
<dbReference type="RefSeq" id="WP_341567841.1">
    <property type="nucleotide sequence ID" value="NZ_JBAKAR010000013.1"/>
</dbReference>